<keyword evidence="6" id="KW-1185">Reference proteome</keyword>
<dbReference type="Gene3D" id="3.30.70.270">
    <property type="match status" value="1"/>
</dbReference>
<evidence type="ECO:0000259" key="3">
    <source>
        <dbReference type="PROSITE" id="PS50883"/>
    </source>
</evidence>
<dbReference type="FunFam" id="3.30.70.270:FF:000001">
    <property type="entry name" value="Diguanylate cyclase domain protein"/>
    <property type="match status" value="1"/>
</dbReference>
<dbReference type="InterPro" id="IPR001633">
    <property type="entry name" value="EAL_dom"/>
</dbReference>
<dbReference type="SMART" id="SM00267">
    <property type="entry name" value="GGDEF"/>
    <property type="match status" value="1"/>
</dbReference>
<dbReference type="NCBIfam" id="TIGR00254">
    <property type="entry name" value="GGDEF"/>
    <property type="match status" value="1"/>
</dbReference>
<dbReference type="Gene3D" id="3.20.20.450">
    <property type="entry name" value="EAL domain"/>
    <property type="match status" value="1"/>
</dbReference>
<dbReference type="GO" id="GO:0071111">
    <property type="term" value="F:cyclic-guanylate-specific phosphodiesterase activity"/>
    <property type="evidence" value="ECO:0007669"/>
    <property type="project" value="UniProtKB-EC"/>
</dbReference>
<feature type="transmembrane region" description="Helical" evidence="2">
    <location>
        <begin position="45"/>
        <end position="64"/>
    </location>
</feature>
<feature type="domain" description="EAL" evidence="3">
    <location>
        <begin position="275"/>
        <end position="529"/>
    </location>
</feature>
<comment type="caution">
    <text evidence="5">The sequence shown here is derived from an EMBL/GenBank/DDBJ whole genome shotgun (WGS) entry which is preliminary data.</text>
</comment>
<dbReference type="PANTHER" id="PTHR44757:SF2">
    <property type="entry name" value="BIOFILM ARCHITECTURE MAINTENANCE PROTEIN MBAA"/>
    <property type="match status" value="1"/>
</dbReference>
<feature type="domain" description="GGDEF" evidence="4">
    <location>
        <begin position="132"/>
        <end position="266"/>
    </location>
</feature>
<dbReference type="Pfam" id="PF00990">
    <property type="entry name" value="GGDEF"/>
    <property type="match status" value="1"/>
</dbReference>
<gene>
    <name evidence="5" type="ORF">CR159_20405</name>
</gene>
<keyword evidence="2" id="KW-1133">Transmembrane helix</keyword>
<dbReference type="EMBL" id="PDNW01000031">
    <property type="protein sequence ID" value="PLC48024.1"/>
    <property type="molecule type" value="Genomic_DNA"/>
</dbReference>
<dbReference type="SUPFAM" id="SSF55073">
    <property type="entry name" value="Nucleotide cyclase"/>
    <property type="match status" value="1"/>
</dbReference>
<dbReference type="PROSITE" id="PS50883">
    <property type="entry name" value="EAL"/>
    <property type="match status" value="1"/>
</dbReference>
<dbReference type="OrthoDB" id="9813903at2"/>
<keyword evidence="2" id="KW-0812">Transmembrane</keyword>
<dbReference type="SMART" id="SM00052">
    <property type="entry name" value="EAL"/>
    <property type="match status" value="1"/>
</dbReference>
<evidence type="ECO:0000256" key="2">
    <source>
        <dbReference type="SAM" id="Phobius"/>
    </source>
</evidence>
<dbReference type="InterPro" id="IPR035919">
    <property type="entry name" value="EAL_sf"/>
</dbReference>
<sequence length="533" mass="59314">MTDLFQDGRVYLSSFNRAERYSFLLVVSRSMQDILAPHLKARSHSLSTLGILTIIIIAGAYFIASGLGRHGKLFGALVVSNDKNRSLITRLEDEKGRAFLLAAHDHLTGLPNRRTFTELAMSHLATARQHRGHYVLMYLDLDRFKLVNDTLGHHVGDILLQTVAIRLRASLRDSDIVARLGGDEFAILLTGLASVDDLPMIADKIISQVSQPFKTQDGQEIHVSPSIGIAVFPRDGQDFDSLCKNADAAMYESKRKGRSTYTYYDTGLNSTSERRFNLEQRLPKAIAEDELVLHFQPKVNLSDFRIVGFEALVRWQHPELGLVYPDDFIPLAEETGLIVELGEWVARSCCRQQAAWQAEGLDCVALAINMSPLQLQREELPSRIESLLTEHDVPADVIEIEITETVLLKSLEATVMVLRRLEALGVQISLDDFGSGFSSLSYVRTLPIHIIKIDKQFIRDIRNSTHDGVLVASIISLAHNLGMQVIAEGVETLEQLIYLKTAGCDQAQGYYFSRPVPAASARDLLRNGVLAPS</sequence>
<accession>A0A2N4TZ34</accession>
<keyword evidence="2" id="KW-0472">Membrane</keyword>
<name>A0A2N4TZ34_9BURK</name>
<evidence type="ECO:0000259" key="4">
    <source>
        <dbReference type="PROSITE" id="PS50887"/>
    </source>
</evidence>
<dbReference type="GO" id="GO:0071732">
    <property type="term" value="P:cellular response to nitric oxide"/>
    <property type="evidence" value="ECO:0007669"/>
    <property type="project" value="UniProtKB-ARBA"/>
</dbReference>
<dbReference type="PANTHER" id="PTHR44757">
    <property type="entry name" value="DIGUANYLATE CYCLASE DGCP"/>
    <property type="match status" value="1"/>
</dbReference>
<dbReference type="FunFam" id="3.20.20.450:FF:000001">
    <property type="entry name" value="Cyclic di-GMP phosphodiesterase yahA"/>
    <property type="match status" value="1"/>
</dbReference>
<dbReference type="InterPro" id="IPR029787">
    <property type="entry name" value="Nucleotide_cyclase"/>
</dbReference>
<protein>
    <submittedName>
        <fullName evidence="5">GGDEF-domain containing protein</fullName>
    </submittedName>
</protein>
<dbReference type="InterPro" id="IPR052155">
    <property type="entry name" value="Biofilm_reg_signaling"/>
</dbReference>
<dbReference type="CDD" id="cd01949">
    <property type="entry name" value="GGDEF"/>
    <property type="match status" value="1"/>
</dbReference>
<dbReference type="InterPro" id="IPR043128">
    <property type="entry name" value="Rev_trsase/Diguanyl_cyclase"/>
</dbReference>
<dbReference type="Pfam" id="PF00563">
    <property type="entry name" value="EAL"/>
    <property type="match status" value="1"/>
</dbReference>
<dbReference type="InterPro" id="IPR000160">
    <property type="entry name" value="GGDEF_dom"/>
</dbReference>
<dbReference type="PROSITE" id="PS50887">
    <property type="entry name" value="GGDEF"/>
    <property type="match status" value="1"/>
</dbReference>
<proteinExistence type="predicted"/>
<evidence type="ECO:0000256" key="1">
    <source>
        <dbReference type="ARBA" id="ARBA00051114"/>
    </source>
</evidence>
<comment type="catalytic activity">
    <reaction evidence="1">
        <text>3',3'-c-di-GMP + H2O = 5'-phosphoguanylyl(3'-&gt;5')guanosine + H(+)</text>
        <dbReference type="Rhea" id="RHEA:24902"/>
        <dbReference type="ChEBI" id="CHEBI:15377"/>
        <dbReference type="ChEBI" id="CHEBI:15378"/>
        <dbReference type="ChEBI" id="CHEBI:58754"/>
        <dbReference type="ChEBI" id="CHEBI:58805"/>
        <dbReference type="EC" id="3.1.4.52"/>
    </reaction>
    <physiologicalReaction direction="left-to-right" evidence="1">
        <dbReference type="Rhea" id="RHEA:24903"/>
    </physiologicalReaction>
</comment>
<dbReference type="CDD" id="cd01948">
    <property type="entry name" value="EAL"/>
    <property type="match status" value="1"/>
</dbReference>
<evidence type="ECO:0000313" key="6">
    <source>
        <dbReference type="Proteomes" id="UP000234190"/>
    </source>
</evidence>
<evidence type="ECO:0000313" key="5">
    <source>
        <dbReference type="EMBL" id="PLC48024.1"/>
    </source>
</evidence>
<organism evidence="5 6">
    <name type="scientific">Pollutimonas subterranea</name>
    <dbReference type="NCBI Taxonomy" id="2045210"/>
    <lineage>
        <taxon>Bacteria</taxon>
        <taxon>Pseudomonadati</taxon>
        <taxon>Pseudomonadota</taxon>
        <taxon>Betaproteobacteria</taxon>
        <taxon>Burkholderiales</taxon>
        <taxon>Alcaligenaceae</taxon>
        <taxon>Pollutimonas</taxon>
    </lineage>
</organism>
<dbReference type="SUPFAM" id="SSF141868">
    <property type="entry name" value="EAL domain-like"/>
    <property type="match status" value="1"/>
</dbReference>
<reference evidence="5 6" key="1">
    <citation type="submission" date="2017-10" db="EMBL/GenBank/DDBJ databases">
        <title>Two draft genome sequences of Pusillimonas sp. strains isolated from a nitrate- and radionuclide-contaminated groundwater in Russia.</title>
        <authorList>
            <person name="Grouzdev D.S."/>
            <person name="Tourova T.P."/>
            <person name="Goeva M.A."/>
            <person name="Babich T.L."/>
            <person name="Sokolova D.S."/>
            <person name="Abdullin R."/>
            <person name="Poltaraus A.B."/>
            <person name="Toshchakov S.V."/>
            <person name="Nazina T.N."/>
        </authorList>
    </citation>
    <scope>NUCLEOTIDE SEQUENCE [LARGE SCALE GENOMIC DNA]</scope>
    <source>
        <strain evidence="5 6">JR1/69-3-13</strain>
    </source>
</reference>
<dbReference type="Proteomes" id="UP000234190">
    <property type="component" value="Unassembled WGS sequence"/>
</dbReference>
<dbReference type="AlphaFoldDB" id="A0A2N4TZ34"/>